<dbReference type="InterPro" id="IPR027417">
    <property type="entry name" value="P-loop_NTPase"/>
</dbReference>
<dbReference type="Pfam" id="PF08352">
    <property type="entry name" value="oligo_HPY"/>
    <property type="match status" value="1"/>
</dbReference>
<dbReference type="AlphaFoldDB" id="A0A135I981"/>
<dbReference type="EMBL" id="LNTY01000032">
    <property type="protein sequence ID" value="KXF82001.1"/>
    <property type="molecule type" value="Genomic_DNA"/>
</dbReference>
<dbReference type="GO" id="GO:0016887">
    <property type="term" value="F:ATP hydrolysis activity"/>
    <property type="evidence" value="ECO:0007669"/>
    <property type="project" value="InterPro"/>
</dbReference>
<keyword evidence="3 5" id="KW-0067">ATP-binding</keyword>
<dbReference type="OrthoDB" id="9784450at2"/>
<dbReference type="NCBIfam" id="TIGR01727">
    <property type="entry name" value="oligo_HPY"/>
    <property type="match status" value="1"/>
</dbReference>
<dbReference type="PROSITE" id="PS50893">
    <property type="entry name" value="ABC_TRANSPORTER_2"/>
    <property type="match status" value="1"/>
</dbReference>
<accession>A0A135I981</accession>
<dbReference type="GO" id="GO:0005524">
    <property type="term" value="F:ATP binding"/>
    <property type="evidence" value="ECO:0007669"/>
    <property type="project" value="UniProtKB-KW"/>
</dbReference>
<feature type="domain" description="ABC transporter" evidence="4">
    <location>
        <begin position="15"/>
        <end position="255"/>
    </location>
</feature>
<keyword evidence="6" id="KW-1185">Reference proteome</keyword>
<evidence type="ECO:0000256" key="2">
    <source>
        <dbReference type="ARBA" id="ARBA00022741"/>
    </source>
</evidence>
<evidence type="ECO:0000259" key="4">
    <source>
        <dbReference type="PROSITE" id="PS50893"/>
    </source>
</evidence>
<dbReference type="Pfam" id="PF00005">
    <property type="entry name" value="ABC_tran"/>
    <property type="match status" value="1"/>
</dbReference>
<evidence type="ECO:0000256" key="1">
    <source>
        <dbReference type="ARBA" id="ARBA00022448"/>
    </source>
</evidence>
<dbReference type="SUPFAM" id="SSF52540">
    <property type="entry name" value="P-loop containing nucleoside triphosphate hydrolases"/>
    <property type="match status" value="1"/>
</dbReference>
<comment type="caution">
    <text evidence="5">The sequence shown here is derived from an EMBL/GenBank/DDBJ whole genome shotgun (WGS) entry which is preliminary data.</text>
</comment>
<name>A0A135I981_9GAMM</name>
<organism evidence="5 6">
    <name type="scientific">Enterovibrio coralii</name>
    <dbReference type="NCBI Taxonomy" id="294935"/>
    <lineage>
        <taxon>Bacteria</taxon>
        <taxon>Pseudomonadati</taxon>
        <taxon>Pseudomonadota</taxon>
        <taxon>Gammaproteobacteria</taxon>
        <taxon>Vibrionales</taxon>
        <taxon>Vibrionaceae</taxon>
        <taxon>Enterovibrio</taxon>
    </lineage>
</organism>
<dbReference type="PANTHER" id="PTHR43776:SF8">
    <property type="entry name" value="ABC TRANSPORTER, ATP-BINDING PROTEIN"/>
    <property type="match status" value="1"/>
</dbReference>
<dbReference type="InterPro" id="IPR003439">
    <property type="entry name" value="ABC_transporter-like_ATP-bd"/>
</dbReference>
<sequence length="337" mass="36672">MTILALENVCQHYSIKKAGWWRANSHVLKAVDGVSLEIHQGETVAVVGESGCGKSTLGRVASLLETPTSGTVIFNEVTTEGLHGQALRHLRRQLGLVFQDPYSAMNPRLPIGELVGEPLAAHNIGNKETRHKKVLEALEAVGLGEDVINRYPHEFSGGQRQRICIARALVLDPELIIADEPLSALDVSVQSQILNLFVELKRTRNLAILFISHDMAVVNYLADTIVVMYLGKVVEQAPRASFFSHAAHPYSQALLAAVPKLGAGKRKRGLALQGDVPSPINPPSGCAFHPRCNKATDKCRTIEPVSNAFNNNETHRVACHYPDESVITASAYSEVSE</sequence>
<protein>
    <submittedName>
        <fullName evidence="5">Peptide ABC transporter ATP-binding protein</fullName>
    </submittedName>
</protein>
<evidence type="ECO:0000256" key="3">
    <source>
        <dbReference type="ARBA" id="ARBA00022840"/>
    </source>
</evidence>
<evidence type="ECO:0000313" key="6">
    <source>
        <dbReference type="Proteomes" id="UP000070529"/>
    </source>
</evidence>
<dbReference type="SMART" id="SM00382">
    <property type="entry name" value="AAA"/>
    <property type="match status" value="1"/>
</dbReference>
<dbReference type="FunFam" id="3.40.50.300:FF:000016">
    <property type="entry name" value="Oligopeptide ABC transporter ATP-binding component"/>
    <property type="match status" value="1"/>
</dbReference>
<gene>
    <name evidence="5" type="primary">dppF</name>
    <name evidence="5" type="ORF">ATN88_18825</name>
</gene>
<dbReference type="InterPro" id="IPR003593">
    <property type="entry name" value="AAA+_ATPase"/>
</dbReference>
<dbReference type="GO" id="GO:0055085">
    <property type="term" value="P:transmembrane transport"/>
    <property type="evidence" value="ECO:0007669"/>
    <property type="project" value="UniProtKB-ARBA"/>
</dbReference>
<dbReference type="Gene3D" id="3.40.50.300">
    <property type="entry name" value="P-loop containing nucleotide triphosphate hydrolases"/>
    <property type="match status" value="1"/>
</dbReference>
<proteinExistence type="predicted"/>
<dbReference type="RefSeq" id="WP_067415231.1">
    <property type="nucleotide sequence ID" value="NZ_LNTY01000032.1"/>
</dbReference>
<keyword evidence="2" id="KW-0547">Nucleotide-binding</keyword>
<reference evidence="5 6" key="1">
    <citation type="submission" date="2015-11" db="EMBL/GenBank/DDBJ databases">
        <title>Genomic Taxonomy of the Vibrionaceae.</title>
        <authorList>
            <person name="Gomez-Gil B."/>
            <person name="Enciso-Ibarra J."/>
        </authorList>
    </citation>
    <scope>NUCLEOTIDE SEQUENCE [LARGE SCALE GENOMIC DNA]</scope>
    <source>
        <strain evidence="5 6">CAIM 912</strain>
    </source>
</reference>
<dbReference type="GO" id="GO:0015833">
    <property type="term" value="P:peptide transport"/>
    <property type="evidence" value="ECO:0007669"/>
    <property type="project" value="InterPro"/>
</dbReference>
<dbReference type="PROSITE" id="PS00211">
    <property type="entry name" value="ABC_TRANSPORTER_1"/>
    <property type="match status" value="1"/>
</dbReference>
<dbReference type="InterPro" id="IPR017871">
    <property type="entry name" value="ABC_transporter-like_CS"/>
</dbReference>
<dbReference type="Proteomes" id="UP000070529">
    <property type="component" value="Unassembled WGS sequence"/>
</dbReference>
<dbReference type="InterPro" id="IPR050319">
    <property type="entry name" value="ABC_transp_ATP-bind"/>
</dbReference>
<dbReference type="STRING" id="294935.ATN88_18825"/>
<dbReference type="PANTHER" id="PTHR43776">
    <property type="entry name" value="TRANSPORT ATP-BINDING PROTEIN"/>
    <property type="match status" value="1"/>
</dbReference>
<keyword evidence="1" id="KW-0813">Transport</keyword>
<dbReference type="InterPro" id="IPR013563">
    <property type="entry name" value="Oligopep_ABC_C"/>
</dbReference>
<evidence type="ECO:0000313" key="5">
    <source>
        <dbReference type="EMBL" id="KXF82001.1"/>
    </source>
</evidence>
<dbReference type="CDD" id="cd03257">
    <property type="entry name" value="ABC_NikE_OppD_transporters"/>
    <property type="match status" value="1"/>
</dbReference>